<organism evidence="6 7">
    <name type="scientific">Schistosoma mattheei</name>
    <dbReference type="NCBI Taxonomy" id="31246"/>
    <lineage>
        <taxon>Eukaryota</taxon>
        <taxon>Metazoa</taxon>
        <taxon>Spiralia</taxon>
        <taxon>Lophotrochozoa</taxon>
        <taxon>Platyhelminthes</taxon>
        <taxon>Trematoda</taxon>
        <taxon>Digenea</taxon>
        <taxon>Strigeidida</taxon>
        <taxon>Schistosomatoidea</taxon>
        <taxon>Schistosomatidae</taxon>
        <taxon>Schistosoma</taxon>
    </lineage>
</organism>
<keyword evidence="3" id="KW-0464">Manganese</keyword>
<dbReference type="GO" id="GO:0004053">
    <property type="term" value="F:arginase activity"/>
    <property type="evidence" value="ECO:0007669"/>
    <property type="project" value="TreeGrafter"/>
</dbReference>
<dbReference type="SUPFAM" id="SSF52768">
    <property type="entry name" value="Arginase/deacetylase"/>
    <property type="match status" value="1"/>
</dbReference>
<comment type="similarity">
    <text evidence="4 5">Belongs to the arginase family.</text>
</comment>
<dbReference type="PROSITE" id="PS51409">
    <property type="entry name" value="ARGINASE_2"/>
    <property type="match status" value="1"/>
</dbReference>
<accession>A0A3P8D017</accession>
<reference evidence="6 7" key="1">
    <citation type="submission" date="2018-11" db="EMBL/GenBank/DDBJ databases">
        <authorList>
            <consortium name="Pathogen Informatics"/>
        </authorList>
    </citation>
    <scope>NUCLEOTIDE SEQUENCE [LARGE SCALE GENOMIC DNA]</scope>
    <source>
        <strain>Denwood</strain>
        <strain evidence="7">Zambia</strain>
    </source>
</reference>
<dbReference type="InterPro" id="IPR023696">
    <property type="entry name" value="Ureohydrolase_dom_sf"/>
</dbReference>
<dbReference type="GO" id="GO:0030145">
    <property type="term" value="F:manganese ion binding"/>
    <property type="evidence" value="ECO:0007669"/>
    <property type="project" value="TreeGrafter"/>
</dbReference>
<proteinExistence type="inferred from homology"/>
<evidence type="ECO:0008006" key="8">
    <source>
        <dbReference type="Google" id="ProtNLM"/>
    </source>
</evidence>
<keyword evidence="2 5" id="KW-0378">Hydrolase</keyword>
<dbReference type="AlphaFoldDB" id="A0A3P8D017"/>
<evidence type="ECO:0000313" key="7">
    <source>
        <dbReference type="Proteomes" id="UP000269396"/>
    </source>
</evidence>
<evidence type="ECO:0000256" key="5">
    <source>
        <dbReference type="RuleBase" id="RU003684"/>
    </source>
</evidence>
<dbReference type="PANTHER" id="PTHR43782">
    <property type="entry name" value="ARGINASE"/>
    <property type="match status" value="1"/>
</dbReference>
<dbReference type="PANTHER" id="PTHR43782:SF3">
    <property type="entry name" value="ARGINASE"/>
    <property type="match status" value="1"/>
</dbReference>
<name>A0A3P8D017_9TREM</name>
<evidence type="ECO:0000256" key="3">
    <source>
        <dbReference type="ARBA" id="ARBA00023211"/>
    </source>
</evidence>
<evidence type="ECO:0000256" key="1">
    <source>
        <dbReference type="ARBA" id="ARBA00022723"/>
    </source>
</evidence>
<dbReference type="GO" id="GO:0005634">
    <property type="term" value="C:nucleus"/>
    <property type="evidence" value="ECO:0007669"/>
    <property type="project" value="TreeGrafter"/>
</dbReference>
<keyword evidence="7" id="KW-1185">Reference proteome</keyword>
<dbReference type="InterPro" id="IPR020855">
    <property type="entry name" value="Ureohydrolase_Mn_BS"/>
</dbReference>
<gene>
    <name evidence="6" type="ORF">SMTD_LOCUS7057</name>
</gene>
<evidence type="ECO:0000256" key="4">
    <source>
        <dbReference type="PROSITE-ProRule" id="PRU00742"/>
    </source>
</evidence>
<evidence type="ECO:0000313" key="6">
    <source>
        <dbReference type="EMBL" id="VDP37311.1"/>
    </source>
</evidence>
<evidence type="ECO:0000256" key="2">
    <source>
        <dbReference type="ARBA" id="ARBA00022801"/>
    </source>
</evidence>
<dbReference type="EMBL" id="UZAL01027968">
    <property type="protein sequence ID" value="VDP37311.1"/>
    <property type="molecule type" value="Genomic_DNA"/>
</dbReference>
<dbReference type="PROSITE" id="PS01053">
    <property type="entry name" value="ARGINASE_1"/>
    <property type="match status" value="1"/>
</dbReference>
<dbReference type="GO" id="GO:0005829">
    <property type="term" value="C:cytosol"/>
    <property type="evidence" value="ECO:0007669"/>
    <property type="project" value="TreeGrafter"/>
</dbReference>
<dbReference type="Gene3D" id="3.40.800.10">
    <property type="entry name" value="Ureohydrolase domain"/>
    <property type="match status" value="1"/>
</dbReference>
<sequence>MEKAIHLSFDIDALDPLVAPSTGTAVPGGLTLREGLRICEEVSATGKLSIVELAELNPLLGSKEDVVKTQSSAVQILRACLGHCRSGHLPFNVRNLTDQVTKMTKKYVQVERNNESVGSLKKTNLVSNAKLQSAFAKSDPGSNVIDYNKSTLREKKTFLSVKLIDINTHNVYKKYERSFSGHENLIFNIDYANFSIEKQKNVNVNSKRHLGSIDTKLFDIQGFILKKKFNMNNLILFPFETDNPYEDDRILAQMSYVPVQVLEYNNELRNTKERTYYKYHQYRGCGDY</sequence>
<dbReference type="Pfam" id="PF00491">
    <property type="entry name" value="Arginase"/>
    <property type="match status" value="1"/>
</dbReference>
<keyword evidence="1" id="KW-0479">Metal-binding</keyword>
<dbReference type="InterPro" id="IPR006035">
    <property type="entry name" value="Ureohydrolase"/>
</dbReference>
<dbReference type="Proteomes" id="UP000269396">
    <property type="component" value="Unassembled WGS sequence"/>
</dbReference>
<dbReference type="PRINTS" id="PR00116">
    <property type="entry name" value="ARGINASE"/>
</dbReference>
<protein>
    <recommendedName>
        <fullName evidence="8">Arginase</fullName>
    </recommendedName>
</protein>